<comment type="subcellular location">
    <subcellularLocation>
        <location evidence="1">Membrane</location>
        <topology evidence="1">Single-pass membrane protein</topology>
    </subcellularLocation>
    <subcellularLocation>
        <location evidence="12">Mitochondrion inner membrane</location>
    </subcellularLocation>
</comment>
<keyword evidence="11" id="KW-0813">Transport</keyword>
<keyword evidence="7" id="KW-0408">Iron</keyword>
<evidence type="ECO:0000256" key="5">
    <source>
        <dbReference type="ARBA" id="ARBA00022723"/>
    </source>
</evidence>
<evidence type="ECO:0000313" key="15">
    <source>
        <dbReference type="EMBL" id="TRY61449.1"/>
    </source>
</evidence>
<keyword evidence="12" id="KW-0679">Respiratory chain</keyword>
<evidence type="ECO:0000256" key="9">
    <source>
        <dbReference type="ARBA" id="ARBA00023136"/>
    </source>
</evidence>
<keyword evidence="3" id="KW-0812">Transmembrane</keyword>
<dbReference type="Pfam" id="PF00355">
    <property type="entry name" value="Rieske"/>
    <property type="match status" value="1"/>
</dbReference>
<comment type="miscellaneous">
    <text evidence="11">The Rieske protein is a high potential 2Fe-2S protein.</text>
</comment>
<organism evidence="14">
    <name type="scientific">Tigriopus californicus</name>
    <name type="common">Marine copepod</name>
    <dbReference type="NCBI Taxonomy" id="6832"/>
    <lineage>
        <taxon>Eukaryota</taxon>
        <taxon>Metazoa</taxon>
        <taxon>Ecdysozoa</taxon>
        <taxon>Arthropoda</taxon>
        <taxon>Crustacea</taxon>
        <taxon>Multicrustacea</taxon>
        <taxon>Hexanauplia</taxon>
        <taxon>Copepoda</taxon>
        <taxon>Harpacticoida</taxon>
        <taxon>Harpacticidae</taxon>
        <taxon>Tigriopus</taxon>
    </lineage>
</organism>
<dbReference type="OMA" id="KRTWLIA"/>
<evidence type="ECO:0000256" key="11">
    <source>
        <dbReference type="RuleBase" id="RU004494"/>
    </source>
</evidence>
<evidence type="ECO:0000256" key="10">
    <source>
        <dbReference type="ARBA" id="ARBA00023157"/>
    </source>
</evidence>
<reference evidence="14" key="2">
    <citation type="journal article" date="2004" name="Mol. Biol. Evol.">
        <title>Evolution of interacting proteins in the mitochondrial electron transport system in a marine copepod.</title>
        <authorList>
            <person name="Willett C.S."/>
            <person name="Burton R.S."/>
        </authorList>
    </citation>
    <scope>NUCLEOTIDE SEQUENCE</scope>
</reference>
<keyword evidence="5" id="KW-0479">Metal-binding</keyword>
<dbReference type="InterPro" id="IPR004192">
    <property type="entry name" value="Rieske_TM"/>
</dbReference>
<dbReference type="InterPro" id="IPR014349">
    <property type="entry name" value="Rieske_Fe-S_prot"/>
</dbReference>
<reference evidence="14" key="1">
    <citation type="submission" date="2003-07" db="EMBL/GenBank/DDBJ databases">
        <authorList>
            <person name="Willett C.W."/>
            <person name="Burton R.S."/>
        </authorList>
    </citation>
    <scope>NUCLEOTIDE SEQUENCE</scope>
</reference>
<dbReference type="InterPro" id="IPR037008">
    <property type="entry name" value="bc1_Rieske_TM_sf"/>
</dbReference>
<dbReference type="Gene3D" id="1.20.5.270">
    <property type="entry name" value="Ubiquinol cytochrome reductase, transmembrane domain"/>
    <property type="match status" value="1"/>
</dbReference>
<comment type="catalytic activity">
    <reaction evidence="11">
        <text>a quinol + 2 Fe(III)-[cytochrome c](out) = a quinone + 2 Fe(II)-[cytochrome c](out) + 2 H(+)(out)</text>
        <dbReference type="Rhea" id="RHEA:11484"/>
        <dbReference type="Rhea" id="RHEA-COMP:10350"/>
        <dbReference type="Rhea" id="RHEA-COMP:14399"/>
        <dbReference type="ChEBI" id="CHEBI:15378"/>
        <dbReference type="ChEBI" id="CHEBI:24646"/>
        <dbReference type="ChEBI" id="CHEBI:29033"/>
        <dbReference type="ChEBI" id="CHEBI:29034"/>
        <dbReference type="ChEBI" id="CHEBI:132124"/>
        <dbReference type="EC" id="7.1.1.8"/>
    </reaction>
</comment>
<keyword evidence="12" id="KW-0496">Mitochondrion</keyword>
<dbReference type="PROSITE" id="PS51296">
    <property type="entry name" value="RIESKE"/>
    <property type="match status" value="1"/>
</dbReference>
<dbReference type="CDD" id="cd03470">
    <property type="entry name" value="Rieske_cytochrome_bc1"/>
    <property type="match status" value="1"/>
</dbReference>
<dbReference type="GO" id="GO:0008121">
    <property type="term" value="F:quinol-cytochrome-c reductase activity"/>
    <property type="evidence" value="ECO:0007669"/>
    <property type="project" value="UniProtKB-EC"/>
</dbReference>
<dbReference type="FunFam" id="2.102.10.10:FF:000001">
    <property type="entry name" value="Cytochrome b-c1 complex subunit Rieske, mitochondrial"/>
    <property type="match status" value="1"/>
</dbReference>
<keyword evidence="9" id="KW-0472">Membrane</keyword>
<evidence type="ECO:0000256" key="3">
    <source>
        <dbReference type="ARBA" id="ARBA00022692"/>
    </source>
</evidence>
<comment type="cofactor">
    <cofactor evidence="11">
        <name>[2Fe-2S] cluster</name>
        <dbReference type="ChEBI" id="CHEBI:190135"/>
    </cofactor>
    <text evidence="11">Binds 1 [2Fe-2S] cluster per subunit.</text>
</comment>
<dbReference type="GO" id="GO:0051537">
    <property type="term" value="F:2 iron, 2 sulfur cluster binding"/>
    <property type="evidence" value="ECO:0007669"/>
    <property type="project" value="UniProtKB-KW"/>
</dbReference>
<evidence type="ECO:0000313" key="16">
    <source>
        <dbReference type="Proteomes" id="UP000318571"/>
    </source>
</evidence>
<accession>Q6VBC4</accession>
<dbReference type="EMBL" id="AY344465">
    <property type="protein sequence ID" value="AAR03847.1"/>
    <property type="molecule type" value="mRNA"/>
</dbReference>
<dbReference type="InterPro" id="IPR017941">
    <property type="entry name" value="Rieske_2Fe-2S"/>
</dbReference>
<dbReference type="GO" id="GO:0005743">
    <property type="term" value="C:mitochondrial inner membrane"/>
    <property type="evidence" value="ECO:0007669"/>
    <property type="project" value="UniProtKB-SubCell"/>
</dbReference>
<dbReference type="SUPFAM" id="SSF50022">
    <property type="entry name" value="ISP domain"/>
    <property type="match status" value="1"/>
</dbReference>
<dbReference type="NCBIfam" id="TIGR01416">
    <property type="entry name" value="Rieske_proteo"/>
    <property type="match status" value="1"/>
</dbReference>
<evidence type="ECO:0000256" key="4">
    <source>
        <dbReference type="ARBA" id="ARBA00022714"/>
    </source>
</evidence>
<keyword evidence="10" id="KW-1015">Disulfide bond</keyword>
<dbReference type="OrthoDB" id="1637982at2759"/>
<evidence type="ECO:0000256" key="1">
    <source>
        <dbReference type="ARBA" id="ARBA00004167"/>
    </source>
</evidence>
<dbReference type="Pfam" id="PF02921">
    <property type="entry name" value="UCR_TM"/>
    <property type="match status" value="1"/>
</dbReference>
<dbReference type="PRINTS" id="PR00162">
    <property type="entry name" value="RIESKE"/>
</dbReference>
<keyword evidence="16" id="KW-1185">Reference proteome</keyword>
<dbReference type="Gene3D" id="2.102.10.10">
    <property type="entry name" value="Rieske [2Fe-2S] iron-sulphur domain"/>
    <property type="match status" value="1"/>
</dbReference>
<reference evidence="15 16" key="3">
    <citation type="journal article" date="2018" name="Nat. Ecol. Evol.">
        <title>Genomic signatures of mitonuclear coevolution across populations of Tigriopus californicus.</title>
        <authorList>
            <person name="Barreto F.S."/>
            <person name="Watson E.T."/>
            <person name="Lima T.G."/>
            <person name="Willett C.S."/>
            <person name="Edmands S."/>
            <person name="Li W."/>
            <person name="Burton R.S."/>
        </authorList>
    </citation>
    <scope>NUCLEOTIDE SEQUENCE [LARGE SCALE GENOMIC DNA]</scope>
    <source>
        <strain evidence="15 16">San Diego</strain>
    </source>
</reference>
<dbReference type="InterPro" id="IPR005805">
    <property type="entry name" value="Rieske_Fe-S_prot_C"/>
</dbReference>
<dbReference type="SUPFAM" id="SSF81502">
    <property type="entry name" value="ISP transmembrane anchor"/>
    <property type="match status" value="1"/>
</dbReference>
<gene>
    <name evidence="15" type="ORF">TCAL_03710</name>
</gene>
<evidence type="ECO:0000313" key="14">
    <source>
        <dbReference type="EMBL" id="AAR03847.1"/>
    </source>
</evidence>
<dbReference type="STRING" id="6832.Q6VBC4"/>
<dbReference type="AlphaFoldDB" id="Q6VBC4"/>
<dbReference type="PANTHER" id="PTHR10134">
    <property type="entry name" value="CYTOCHROME B-C1 COMPLEX SUBUNIT RIESKE, MITOCHONDRIAL"/>
    <property type="match status" value="1"/>
</dbReference>
<keyword evidence="11" id="KW-0249">Electron transport</keyword>
<protein>
    <recommendedName>
        <fullName evidence="11">Cytochrome b-c1 complex subunit Rieske, mitochondrial</fullName>
        <ecNumber evidence="11">7.1.1.8</ecNumber>
    </recommendedName>
</protein>
<evidence type="ECO:0000256" key="6">
    <source>
        <dbReference type="ARBA" id="ARBA00022989"/>
    </source>
</evidence>
<reference evidence="15" key="4">
    <citation type="submission" date="2019-05" db="EMBL/GenBank/DDBJ databases">
        <authorList>
            <person name="Barreto F.S."/>
            <person name="Watson E.T."/>
            <person name="Lima T.G."/>
            <person name="Willett C.S."/>
            <person name="Edmands S."/>
            <person name="Li W."/>
            <person name="Burton R.S."/>
        </authorList>
    </citation>
    <scope>NUCLEOTIDE SEQUENCE</scope>
    <source>
        <strain evidence="15">San Diego</strain>
    </source>
</reference>
<keyword evidence="8" id="KW-0411">Iron-sulfur</keyword>
<proteinExistence type="evidence at transcript level"/>
<comment type="similarity">
    <text evidence="2">Belongs to the Rieske iron-sulfur protein family.</text>
</comment>
<evidence type="ECO:0000256" key="2">
    <source>
        <dbReference type="ARBA" id="ARBA00010651"/>
    </source>
</evidence>
<evidence type="ECO:0000256" key="8">
    <source>
        <dbReference type="ARBA" id="ARBA00023014"/>
    </source>
</evidence>
<feature type="domain" description="Rieske" evidence="13">
    <location>
        <begin position="130"/>
        <end position="225"/>
    </location>
</feature>
<dbReference type="GO" id="GO:0046872">
    <property type="term" value="F:metal ion binding"/>
    <property type="evidence" value="ECO:0007669"/>
    <property type="project" value="UniProtKB-KW"/>
</dbReference>
<evidence type="ECO:0000256" key="7">
    <source>
        <dbReference type="ARBA" id="ARBA00023004"/>
    </source>
</evidence>
<dbReference type="InterPro" id="IPR006317">
    <property type="entry name" value="Ubiquinol_cyt_c_Rdtase_Fe-S-su"/>
</dbReference>
<evidence type="ECO:0000259" key="13">
    <source>
        <dbReference type="PROSITE" id="PS51296"/>
    </source>
</evidence>
<dbReference type="EC" id="7.1.1.8" evidence="11"/>
<name>Q6VBC4_TIGCA</name>
<dbReference type="InterPro" id="IPR036922">
    <property type="entry name" value="Rieske_2Fe-2S_sf"/>
</dbReference>
<sequence>MQSLRSVGVQWTKTANVLGQKAVPVCSQIRLAHTDMEVPDFTYYRRSSTKDSTAKNRESHANRNGFAYLMTAGAAIPSVYGATKFVNVFISNLSPSRDVLAMAKIEVKLSDIPEGKNMTFKWRGKPLFVRHRTSAEIDTENKVDATSLRDPQTDEERVKDPKFLIVIGVCTHLGCVPIANAGQFGGYYCPCHGSHYDASGRIRKGPAPLNLEVPEYEFPEEGMVIVG</sequence>
<evidence type="ECO:0000256" key="12">
    <source>
        <dbReference type="RuleBase" id="RU004495"/>
    </source>
</evidence>
<keyword evidence="6" id="KW-1133">Transmembrane helix</keyword>
<dbReference type="Proteomes" id="UP000318571">
    <property type="component" value="Chromosome 8"/>
</dbReference>
<keyword evidence="4" id="KW-0001">2Fe-2S</keyword>
<dbReference type="EMBL" id="VCGU01000459">
    <property type="protein sequence ID" value="TRY61449.1"/>
    <property type="molecule type" value="Genomic_DNA"/>
</dbReference>